<dbReference type="EMBL" id="AOIN01000052">
    <property type="protein sequence ID" value="ELZ00195.1"/>
    <property type="molecule type" value="Genomic_DNA"/>
</dbReference>
<dbReference type="Proteomes" id="UP000011693">
    <property type="component" value="Unassembled WGS sequence"/>
</dbReference>
<organism evidence="2 3">
    <name type="scientific">Natrialba chahannaoensis JCM 10990</name>
    <dbReference type="NCBI Taxonomy" id="1227492"/>
    <lineage>
        <taxon>Archaea</taxon>
        <taxon>Methanobacteriati</taxon>
        <taxon>Methanobacteriota</taxon>
        <taxon>Stenosarchaea group</taxon>
        <taxon>Halobacteria</taxon>
        <taxon>Halobacteriales</taxon>
        <taxon>Natrialbaceae</taxon>
        <taxon>Natrialba</taxon>
    </lineage>
</organism>
<keyword evidence="3" id="KW-1185">Reference proteome</keyword>
<proteinExistence type="predicted"/>
<sequence length="67" mass="7875">MSARDEIRDRLTTLRQRRDACDYYDPRSKLLDGKIDALEWVLAEMESAESVPNEKERRTDNAGEERC</sequence>
<feature type="compositionally biased region" description="Basic and acidic residues" evidence="1">
    <location>
        <begin position="52"/>
        <end position="67"/>
    </location>
</feature>
<reference evidence="2 3" key="1">
    <citation type="journal article" date="2014" name="PLoS Genet.">
        <title>Phylogenetically driven sequencing of extremely halophilic archaea reveals strategies for static and dynamic osmo-response.</title>
        <authorList>
            <person name="Becker E.A."/>
            <person name="Seitzer P.M."/>
            <person name="Tritt A."/>
            <person name="Larsen D."/>
            <person name="Krusor M."/>
            <person name="Yao A.I."/>
            <person name="Wu D."/>
            <person name="Madern D."/>
            <person name="Eisen J.A."/>
            <person name="Darling A.E."/>
            <person name="Facciotti M.T."/>
        </authorList>
    </citation>
    <scope>NUCLEOTIDE SEQUENCE [LARGE SCALE GENOMIC DNA]</scope>
    <source>
        <strain evidence="2 3">JCM 10990</strain>
    </source>
</reference>
<evidence type="ECO:0000313" key="2">
    <source>
        <dbReference type="EMBL" id="ELZ00195.1"/>
    </source>
</evidence>
<gene>
    <name evidence="2" type="ORF">C482_08913</name>
</gene>
<name>M0ANT2_9EURY</name>
<evidence type="ECO:0000313" key="3">
    <source>
        <dbReference type="Proteomes" id="UP000011693"/>
    </source>
</evidence>
<protein>
    <submittedName>
        <fullName evidence="2">Uncharacterized protein</fullName>
    </submittedName>
</protein>
<dbReference type="OrthoDB" id="167725at2157"/>
<comment type="caution">
    <text evidence="2">The sequence shown here is derived from an EMBL/GenBank/DDBJ whole genome shotgun (WGS) entry which is preliminary data.</text>
</comment>
<dbReference type="PATRIC" id="fig|1227492.4.peg.1743"/>
<feature type="region of interest" description="Disordered" evidence="1">
    <location>
        <begin position="46"/>
        <end position="67"/>
    </location>
</feature>
<dbReference type="AlphaFoldDB" id="M0ANT2"/>
<evidence type="ECO:0000256" key="1">
    <source>
        <dbReference type="SAM" id="MobiDB-lite"/>
    </source>
</evidence>
<dbReference type="RefSeq" id="WP_006167180.1">
    <property type="nucleotide sequence ID" value="NZ_AOIN01000052.1"/>
</dbReference>
<accession>M0ANT2</accession>